<feature type="transmembrane region" description="Helical" evidence="8">
    <location>
        <begin position="129"/>
        <end position="147"/>
    </location>
</feature>
<comment type="caution">
    <text evidence="10">The sequence shown here is derived from an EMBL/GenBank/DDBJ whole genome shotgun (WGS) entry which is preliminary data.</text>
</comment>
<protein>
    <submittedName>
        <fullName evidence="10">ABC-type spermidine/putrescine transport system, permease component II</fullName>
    </submittedName>
</protein>
<name>A0A0L0W8H1_GOTPU</name>
<dbReference type="PATRIC" id="fig|1503.3.peg.197"/>
<evidence type="ECO:0000256" key="7">
    <source>
        <dbReference type="ARBA" id="ARBA00023136"/>
    </source>
</evidence>
<dbReference type="InterPro" id="IPR035906">
    <property type="entry name" value="MetI-like_sf"/>
</dbReference>
<proteinExistence type="inferred from homology"/>
<evidence type="ECO:0000259" key="9">
    <source>
        <dbReference type="PROSITE" id="PS50928"/>
    </source>
</evidence>
<dbReference type="GO" id="GO:0055085">
    <property type="term" value="P:transmembrane transport"/>
    <property type="evidence" value="ECO:0007669"/>
    <property type="project" value="InterPro"/>
</dbReference>
<evidence type="ECO:0000256" key="1">
    <source>
        <dbReference type="ARBA" id="ARBA00004429"/>
    </source>
</evidence>
<evidence type="ECO:0000313" key="11">
    <source>
        <dbReference type="Proteomes" id="UP000037267"/>
    </source>
</evidence>
<organism evidence="10 11">
    <name type="scientific">Gottschalkia purinilytica</name>
    <name type="common">Clostridium purinilyticum</name>
    <dbReference type="NCBI Taxonomy" id="1503"/>
    <lineage>
        <taxon>Bacteria</taxon>
        <taxon>Bacillati</taxon>
        <taxon>Bacillota</taxon>
        <taxon>Tissierellia</taxon>
        <taxon>Tissierellales</taxon>
        <taxon>Gottschalkiaceae</taxon>
        <taxon>Gottschalkia</taxon>
    </lineage>
</organism>
<keyword evidence="11" id="KW-1185">Reference proteome</keyword>
<comment type="similarity">
    <text evidence="8">Belongs to the binding-protein-dependent transport system permease family.</text>
</comment>
<dbReference type="OrthoDB" id="9795403at2"/>
<dbReference type="RefSeq" id="WP_050355780.1">
    <property type="nucleotide sequence ID" value="NZ_LGSS01000011.1"/>
</dbReference>
<feature type="domain" description="ABC transmembrane type-1" evidence="9">
    <location>
        <begin position="63"/>
        <end position="251"/>
    </location>
</feature>
<dbReference type="Proteomes" id="UP000037267">
    <property type="component" value="Unassembled WGS sequence"/>
</dbReference>
<dbReference type="EMBL" id="LGSS01000011">
    <property type="protein sequence ID" value="KNF07868.1"/>
    <property type="molecule type" value="Genomic_DNA"/>
</dbReference>
<feature type="transmembrane region" description="Helical" evidence="8">
    <location>
        <begin position="176"/>
        <end position="197"/>
    </location>
</feature>
<dbReference type="SUPFAM" id="SSF161098">
    <property type="entry name" value="MetI-like"/>
    <property type="match status" value="1"/>
</dbReference>
<dbReference type="STRING" id="1503.CLPU_11c00370"/>
<dbReference type="PROSITE" id="PS50928">
    <property type="entry name" value="ABC_TM1"/>
    <property type="match status" value="1"/>
</dbReference>
<accession>A0A0L0W8H1</accession>
<evidence type="ECO:0000313" key="10">
    <source>
        <dbReference type="EMBL" id="KNF07868.1"/>
    </source>
</evidence>
<dbReference type="InterPro" id="IPR000515">
    <property type="entry name" value="MetI-like"/>
</dbReference>
<evidence type="ECO:0000256" key="6">
    <source>
        <dbReference type="ARBA" id="ARBA00022989"/>
    </source>
</evidence>
<keyword evidence="5 8" id="KW-0812">Transmembrane</keyword>
<evidence type="ECO:0000256" key="2">
    <source>
        <dbReference type="ARBA" id="ARBA00022448"/>
    </source>
</evidence>
<evidence type="ECO:0000256" key="4">
    <source>
        <dbReference type="ARBA" id="ARBA00022519"/>
    </source>
</evidence>
<sequence length="262" mass="29378">MNQGTGKVSKFFTILVFIFIVIPLIIIIGTSFAGESYLAFPPKSFSLKWFHNVFKYEMFRNSFKVSLEISILSTLIAMLIGIPSAYILSRYEFRFKNVLNSFFLSPILIPGIILGFALLRYLILVLKLPIYMSLLIGHVIIVIPYIIRVISSSLTSFDYSIEEASISLGASKVRTFFTIVLPNIKSGVIAAFILAFINSFNDVPVSLFLVGPGISTLPIQMLSYVEFYFDPTVSALSTLMMIVTAILMYIIERTLGLSHFTK</sequence>
<dbReference type="Gene3D" id="1.10.3720.10">
    <property type="entry name" value="MetI-like"/>
    <property type="match status" value="1"/>
</dbReference>
<dbReference type="PANTHER" id="PTHR43357:SF4">
    <property type="entry name" value="INNER MEMBRANE ABC TRANSPORTER PERMEASE PROTEIN YDCV"/>
    <property type="match status" value="1"/>
</dbReference>
<dbReference type="PANTHER" id="PTHR43357">
    <property type="entry name" value="INNER MEMBRANE ABC TRANSPORTER PERMEASE PROTEIN YDCV"/>
    <property type="match status" value="1"/>
</dbReference>
<evidence type="ECO:0000256" key="5">
    <source>
        <dbReference type="ARBA" id="ARBA00022692"/>
    </source>
</evidence>
<keyword evidence="2 8" id="KW-0813">Transport</keyword>
<reference evidence="11" key="1">
    <citation type="submission" date="2015-07" db="EMBL/GenBank/DDBJ databases">
        <title>Draft genome sequence of the purine-degrading Gottschalkia purinilyticum DSM 1384 (formerly Clostridium purinilyticum).</title>
        <authorList>
            <person name="Poehlein A."/>
            <person name="Schiel-Bengelsdorf B."/>
            <person name="Bengelsdorf F.R."/>
            <person name="Daniel R."/>
            <person name="Duerre P."/>
        </authorList>
    </citation>
    <scope>NUCLEOTIDE SEQUENCE [LARGE SCALE GENOMIC DNA]</scope>
    <source>
        <strain evidence="11">DSM 1384</strain>
    </source>
</reference>
<keyword evidence="6 8" id="KW-1133">Transmembrane helix</keyword>
<gene>
    <name evidence="10" type="ORF">CLPU_11c00370</name>
</gene>
<feature type="transmembrane region" description="Helical" evidence="8">
    <location>
        <begin position="203"/>
        <end position="225"/>
    </location>
</feature>
<keyword evidence="7 8" id="KW-0472">Membrane</keyword>
<keyword evidence="3" id="KW-1003">Cell membrane</keyword>
<dbReference type="GO" id="GO:0005886">
    <property type="term" value="C:plasma membrane"/>
    <property type="evidence" value="ECO:0007669"/>
    <property type="project" value="UniProtKB-SubCell"/>
</dbReference>
<evidence type="ECO:0000256" key="8">
    <source>
        <dbReference type="RuleBase" id="RU363032"/>
    </source>
</evidence>
<feature type="transmembrane region" description="Helical" evidence="8">
    <location>
        <begin position="101"/>
        <end position="123"/>
    </location>
</feature>
<dbReference type="CDD" id="cd06261">
    <property type="entry name" value="TM_PBP2"/>
    <property type="match status" value="1"/>
</dbReference>
<feature type="transmembrane region" description="Helical" evidence="8">
    <location>
        <begin position="12"/>
        <end position="33"/>
    </location>
</feature>
<dbReference type="AlphaFoldDB" id="A0A0L0W8H1"/>
<evidence type="ECO:0000256" key="3">
    <source>
        <dbReference type="ARBA" id="ARBA00022475"/>
    </source>
</evidence>
<dbReference type="Pfam" id="PF00528">
    <property type="entry name" value="BPD_transp_1"/>
    <property type="match status" value="1"/>
</dbReference>
<feature type="transmembrane region" description="Helical" evidence="8">
    <location>
        <begin position="232"/>
        <end position="251"/>
    </location>
</feature>
<keyword evidence="4" id="KW-0997">Cell inner membrane</keyword>
<comment type="subcellular location">
    <subcellularLocation>
        <location evidence="1">Cell inner membrane</location>
        <topology evidence="1">Multi-pass membrane protein</topology>
    </subcellularLocation>
    <subcellularLocation>
        <location evidence="8">Cell membrane</location>
        <topology evidence="8">Multi-pass membrane protein</topology>
    </subcellularLocation>
</comment>
<feature type="transmembrane region" description="Helical" evidence="8">
    <location>
        <begin position="69"/>
        <end position="89"/>
    </location>
</feature>